<dbReference type="Pfam" id="PF08938">
    <property type="entry name" value="HBS1_N"/>
    <property type="match status" value="1"/>
</dbReference>
<keyword evidence="7" id="KW-1185">Reference proteome</keyword>
<evidence type="ECO:0000256" key="2">
    <source>
        <dbReference type="ARBA" id="ARBA00022490"/>
    </source>
</evidence>
<dbReference type="InterPro" id="IPR015033">
    <property type="entry name" value="HBS1-like_N"/>
</dbReference>
<evidence type="ECO:0000259" key="6">
    <source>
        <dbReference type="Pfam" id="PF08938"/>
    </source>
</evidence>
<keyword evidence="2" id="KW-0963">Cytoplasm</keyword>
<accession>A0ABM1K3K2</accession>
<gene>
    <name evidence="8" type="primary">HBS1L</name>
</gene>
<protein>
    <submittedName>
        <fullName evidence="8">HBS1-like protein isoform X2</fullName>
    </submittedName>
</protein>
<evidence type="ECO:0000256" key="3">
    <source>
        <dbReference type="ARBA" id="ARBA00022553"/>
    </source>
</evidence>
<evidence type="ECO:0000313" key="8">
    <source>
        <dbReference type="RefSeq" id="XP_015268289.1"/>
    </source>
</evidence>
<evidence type="ECO:0000256" key="5">
    <source>
        <dbReference type="ARBA" id="ARBA00022917"/>
    </source>
</evidence>
<name>A0ABM1K3K2_GEKJA</name>
<keyword evidence="4" id="KW-0378">Hydrolase</keyword>
<dbReference type="Gene3D" id="1.10.8.10">
    <property type="entry name" value="DNA helicase RuvA subunit, C-terminal domain"/>
    <property type="match status" value="1"/>
</dbReference>
<sequence>MARHRNVRGYNYDEDFEEDDVYGQSVEDDYCISPSTAAQFIYSRRDNPPFAETEEYGYKDTEHSNYSVSSHQLTEVEKVQLDSCLDHMRELLGESVPEKVMVEAVLNSKFDVQQALDSVLAQLSKQDTKIKNEDTVISGKATKGLFCSEMFSEVNLTNLLQETPDSASYCFGLSDPIVRLENPSNSSIDESFLRPKKVNIPSARKKTLKCSCKSLGSLPVPLSDILNDKSLYESVNKQTTLPLVDNISSSQRFCNKCDACFSSGVKFLEKNPSGKSSWDQAELKGVKDLKALIGQETGDSSDVQSTALVVLQKNADLDSKDRFGSPSVLISDFGNLMLDNKISHQLSKKTDSFRNSPSFLGKKDSFQEYSSCPSRASGSTFSASESPSLADLLREDQGNTSDKTYSLSDLCSESLPCFADMDLQPSRQLISRPQISSGMIELSGSLSSLTFSRASPVKELESLSLSDLIAKSIEFDKHHTAANPSKLHVARTMPPTVVNSDIDLSVLIRKSSISPEPIKVELDTLSPKTEVLFSKEGRQLIVPKGNKKRKARFRSCLLGGAGSWTKVLSARPSAFAITLCLHYPPKKRYKHQIVSLHKAFLYSKQIQEVKINEIGPLSEITPFDFKSPSPDDIVKAGQKRAFTR</sequence>
<evidence type="ECO:0000256" key="4">
    <source>
        <dbReference type="ARBA" id="ARBA00022801"/>
    </source>
</evidence>
<comment type="subcellular location">
    <subcellularLocation>
        <location evidence="1">Cytoplasm</location>
    </subcellularLocation>
</comment>
<dbReference type="Proteomes" id="UP000694871">
    <property type="component" value="Unplaced"/>
</dbReference>
<reference evidence="8" key="1">
    <citation type="submission" date="2025-08" db="UniProtKB">
        <authorList>
            <consortium name="RefSeq"/>
        </authorList>
    </citation>
    <scope>IDENTIFICATION</scope>
</reference>
<dbReference type="SUPFAM" id="SSF109732">
    <property type="entry name" value="HBS1-like domain"/>
    <property type="match status" value="1"/>
</dbReference>
<organism evidence="7 8">
    <name type="scientific">Gekko japonicus</name>
    <name type="common">Schlegel's Japanese gecko</name>
    <dbReference type="NCBI Taxonomy" id="146911"/>
    <lineage>
        <taxon>Eukaryota</taxon>
        <taxon>Metazoa</taxon>
        <taxon>Chordata</taxon>
        <taxon>Craniata</taxon>
        <taxon>Vertebrata</taxon>
        <taxon>Euteleostomi</taxon>
        <taxon>Lepidosauria</taxon>
        <taxon>Squamata</taxon>
        <taxon>Bifurcata</taxon>
        <taxon>Gekkota</taxon>
        <taxon>Gekkonidae</taxon>
        <taxon>Gekkoninae</taxon>
        <taxon>Gekko</taxon>
    </lineage>
</organism>
<keyword evidence="3" id="KW-0597">Phosphoprotein</keyword>
<dbReference type="GeneID" id="107111681"/>
<dbReference type="RefSeq" id="XP_015268289.1">
    <property type="nucleotide sequence ID" value="XM_015412803.1"/>
</dbReference>
<evidence type="ECO:0000256" key="1">
    <source>
        <dbReference type="ARBA" id="ARBA00004496"/>
    </source>
</evidence>
<keyword evidence="5" id="KW-0648">Protein biosynthesis</keyword>
<proteinExistence type="predicted"/>
<dbReference type="InterPro" id="IPR037189">
    <property type="entry name" value="HBS1-like_N_sf"/>
</dbReference>
<feature type="domain" description="HBS1-like protein N-terminal" evidence="6">
    <location>
        <begin position="53"/>
        <end position="129"/>
    </location>
</feature>
<evidence type="ECO:0000313" key="7">
    <source>
        <dbReference type="Proteomes" id="UP000694871"/>
    </source>
</evidence>